<comment type="caution">
    <text evidence="9">Lacks conserved residue(s) required for the propagation of feature annotation.</text>
</comment>
<dbReference type="FunCoup" id="A0A194XT61">
    <property type="interactions" value="295"/>
</dbReference>
<gene>
    <name evidence="10" type="ORF">LY89DRAFT_680147</name>
</gene>
<dbReference type="RefSeq" id="XP_018077748.1">
    <property type="nucleotide sequence ID" value="XM_018214023.1"/>
</dbReference>
<keyword evidence="4 9" id="KW-0812">Transmembrane</keyword>
<keyword evidence="11" id="KW-1185">Reference proteome</keyword>
<dbReference type="GO" id="GO:0006850">
    <property type="term" value="P:pyruvate import into mitochondria"/>
    <property type="evidence" value="ECO:0007669"/>
    <property type="project" value="InterPro"/>
</dbReference>
<evidence type="ECO:0000313" key="10">
    <source>
        <dbReference type="EMBL" id="KUJ23393.1"/>
    </source>
</evidence>
<dbReference type="OrthoDB" id="869189at2759"/>
<comment type="similarity">
    <text evidence="2 9">Belongs to the mitochondrial pyruvate carrier (MPC) (TC 2.A.105) family.</text>
</comment>
<keyword evidence="8 9" id="KW-0472">Membrane</keyword>
<dbReference type="PANTHER" id="PTHR14154">
    <property type="entry name" value="UPF0041 BRAIN PROTEIN 44-RELATED"/>
    <property type="match status" value="1"/>
</dbReference>
<dbReference type="InterPro" id="IPR005336">
    <property type="entry name" value="MPC"/>
</dbReference>
<dbReference type="STRING" id="149040.A0A194XT61"/>
<keyword evidence="3 9" id="KW-0813">Transport</keyword>
<name>A0A194XT61_MOLSC</name>
<dbReference type="GeneID" id="28823749"/>
<evidence type="ECO:0000256" key="6">
    <source>
        <dbReference type="ARBA" id="ARBA00022989"/>
    </source>
</evidence>
<comment type="function">
    <text evidence="9">Mediates the uptake of pyruvate into mitochondria.</text>
</comment>
<protein>
    <recommendedName>
        <fullName evidence="9">Mitochondrial pyruvate carrier</fullName>
    </recommendedName>
</protein>
<evidence type="ECO:0000256" key="9">
    <source>
        <dbReference type="RuleBase" id="RU363100"/>
    </source>
</evidence>
<dbReference type="InParanoid" id="A0A194XT61"/>
<evidence type="ECO:0000256" key="8">
    <source>
        <dbReference type="ARBA" id="ARBA00023136"/>
    </source>
</evidence>
<evidence type="ECO:0000256" key="2">
    <source>
        <dbReference type="ARBA" id="ARBA00006416"/>
    </source>
</evidence>
<dbReference type="AlphaFoldDB" id="A0A194XT61"/>
<organism evidence="10 11">
    <name type="scientific">Mollisia scopiformis</name>
    <name type="common">Conifer needle endophyte fungus</name>
    <name type="synonym">Phialocephala scopiformis</name>
    <dbReference type="NCBI Taxonomy" id="149040"/>
    <lineage>
        <taxon>Eukaryota</taxon>
        <taxon>Fungi</taxon>
        <taxon>Dikarya</taxon>
        <taxon>Ascomycota</taxon>
        <taxon>Pezizomycotina</taxon>
        <taxon>Leotiomycetes</taxon>
        <taxon>Helotiales</taxon>
        <taxon>Mollisiaceae</taxon>
        <taxon>Mollisia</taxon>
    </lineage>
</organism>
<dbReference type="Pfam" id="PF03650">
    <property type="entry name" value="MPC"/>
    <property type="match status" value="1"/>
</dbReference>
<keyword evidence="5 9" id="KW-0999">Mitochondrion inner membrane</keyword>
<evidence type="ECO:0000256" key="1">
    <source>
        <dbReference type="ARBA" id="ARBA00004448"/>
    </source>
</evidence>
<feature type="transmembrane region" description="Helical" evidence="9">
    <location>
        <begin position="125"/>
        <end position="146"/>
    </location>
</feature>
<evidence type="ECO:0000256" key="7">
    <source>
        <dbReference type="ARBA" id="ARBA00023128"/>
    </source>
</evidence>
<dbReference type="GO" id="GO:0005743">
    <property type="term" value="C:mitochondrial inner membrane"/>
    <property type="evidence" value="ECO:0007669"/>
    <property type="project" value="UniProtKB-SubCell"/>
</dbReference>
<keyword evidence="6 9" id="KW-1133">Transmembrane helix</keyword>
<dbReference type="EMBL" id="KQ947405">
    <property type="protein sequence ID" value="KUJ23393.1"/>
    <property type="molecule type" value="Genomic_DNA"/>
</dbReference>
<evidence type="ECO:0000313" key="11">
    <source>
        <dbReference type="Proteomes" id="UP000070700"/>
    </source>
</evidence>
<keyword evidence="7 9" id="KW-0496">Mitochondrion</keyword>
<sequence>MPSTSTLFRAARPAFRSQQFFTSQQAQAQLFRTTRSRFQNYGSKRWQSTAAPAAEQSWFKRMWDSPIGIKTVHFWAPVMKWALVIAGIGDFYRPAEKLSLTQNVALTCTGLIWTRWCLIIKPKNILLAAVNFFLGIVGVVQVSRIVSYNYSQKGKTATEQLEEAKESAVDVAKGIKKDAIEVVKS</sequence>
<proteinExistence type="inferred from homology"/>
<comment type="subcellular location">
    <subcellularLocation>
        <location evidence="1 9">Mitochondrion inner membrane</location>
        <topology evidence="1 9">Multi-pass membrane protein</topology>
    </subcellularLocation>
</comment>
<dbReference type="KEGG" id="psco:LY89DRAFT_680147"/>
<dbReference type="Proteomes" id="UP000070700">
    <property type="component" value="Unassembled WGS sequence"/>
</dbReference>
<evidence type="ECO:0000256" key="5">
    <source>
        <dbReference type="ARBA" id="ARBA00022792"/>
    </source>
</evidence>
<evidence type="ECO:0000256" key="4">
    <source>
        <dbReference type="ARBA" id="ARBA00022692"/>
    </source>
</evidence>
<reference evidence="10 11" key="1">
    <citation type="submission" date="2015-10" db="EMBL/GenBank/DDBJ databases">
        <title>Full genome of DAOMC 229536 Phialocephala scopiformis, a fungal endophyte of spruce producing the potent anti-insectan compound rugulosin.</title>
        <authorList>
            <consortium name="DOE Joint Genome Institute"/>
            <person name="Walker A.K."/>
            <person name="Frasz S.L."/>
            <person name="Seifert K.A."/>
            <person name="Miller J.D."/>
            <person name="Mondo S.J."/>
            <person name="Labutti K."/>
            <person name="Lipzen A."/>
            <person name="Dockter R."/>
            <person name="Kennedy M."/>
            <person name="Grigoriev I.V."/>
            <person name="Spatafora J.W."/>
        </authorList>
    </citation>
    <scope>NUCLEOTIDE SEQUENCE [LARGE SCALE GENOMIC DNA]</scope>
    <source>
        <strain evidence="10 11">CBS 120377</strain>
    </source>
</reference>
<evidence type="ECO:0000256" key="3">
    <source>
        <dbReference type="ARBA" id="ARBA00022448"/>
    </source>
</evidence>
<accession>A0A194XT61</accession>